<organism evidence="3 4">
    <name type="scientific">Alienimonas californiensis</name>
    <dbReference type="NCBI Taxonomy" id="2527989"/>
    <lineage>
        <taxon>Bacteria</taxon>
        <taxon>Pseudomonadati</taxon>
        <taxon>Planctomycetota</taxon>
        <taxon>Planctomycetia</taxon>
        <taxon>Planctomycetales</taxon>
        <taxon>Planctomycetaceae</taxon>
        <taxon>Alienimonas</taxon>
    </lineage>
</organism>
<keyword evidence="2" id="KW-1133">Transmembrane helix</keyword>
<reference evidence="3 4" key="1">
    <citation type="submission" date="2019-02" db="EMBL/GenBank/DDBJ databases">
        <title>Deep-cultivation of Planctomycetes and their phenomic and genomic characterization uncovers novel biology.</title>
        <authorList>
            <person name="Wiegand S."/>
            <person name="Jogler M."/>
            <person name="Boedeker C."/>
            <person name="Pinto D."/>
            <person name="Vollmers J."/>
            <person name="Rivas-Marin E."/>
            <person name="Kohn T."/>
            <person name="Peeters S.H."/>
            <person name="Heuer A."/>
            <person name="Rast P."/>
            <person name="Oberbeckmann S."/>
            <person name="Bunk B."/>
            <person name="Jeske O."/>
            <person name="Meyerdierks A."/>
            <person name="Storesund J.E."/>
            <person name="Kallscheuer N."/>
            <person name="Luecker S."/>
            <person name="Lage O.M."/>
            <person name="Pohl T."/>
            <person name="Merkel B.J."/>
            <person name="Hornburger P."/>
            <person name="Mueller R.-W."/>
            <person name="Bruemmer F."/>
            <person name="Labrenz M."/>
            <person name="Spormann A.M."/>
            <person name="Op den Camp H."/>
            <person name="Overmann J."/>
            <person name="Amann R."/>
            <person name="Jetten M.S.M."/>
            <person name="Mascher T."/>
            <person name="Medema M.H."/>
            <person name="Devos D.P."/>
            <person name="Kaster A.-K."/>
            <person name="Ovreas L."/>
            <person name="Rohde M."/>
            <person name="Galperin M.Y."/>
            <person name="Jogler C."/>
        </authorList>
    </citation>
    <scope>NUCLEOTIDE SEQUENCE [LARGE SCALE GENOMIC DNA]</scope>
    <source>
        <strain evidence="3 4">CA12</strain>
    </source>
</reference>
<proteinExistence type="predicted"/>
<dbReference type="KEGG" id="acaf:CA12_40410"/>
<dbReference type="Proteomes" id="UP000318741">
    <property type="component" value="Chromosome"/>
</dbReference>
<feature type="transmembrane region" description="Helical" evidence="2">
    <location>
        <begin position="54"/>
        <end position="78"/>
    </location>
</feature>
<evidence type="ECO:0000313" key="3">
    <source>
        <dbReference type="EMBL" id="QDT17904.1"/>
    </source>
</evidence>
<protein>
    <submittedName>
        <fullName evidence="3">Uncharacterized protein</fullName>
    </submittedName>
</protein>
<feature type="region of interest" description="Disordered" evidence="1">
    <location>
        <begin position="1"/>
        <end position="36"/>
    </location>
</feature>
<keyword evidence="2" id="KW-0472">Membrane</keyword>
<evidence type="ECO:0000313" key="4">
    <source>
        <dbReference type="Proteomes" id="UP000318741"/>
    </source>
</evidence>
<keyword evidence="2" id="KW-0812">Transmembrane</keyword>
<keyword evidence="4" id="KW-1185">Reference proteome</keyword>
<dbReference type="EMBL" id="CP036265">
    <property type="protein sequence ID" value="QDT17904.1"/>
    <property type="molecule type" value="Genomic_DNA"/>
</dbReference>
<evidence type="ECO:0000256" key="1">
    <source>
        <dbReference type="SAM" id="MobiDB-lite"/>
    </source>
</evidence>
<sequence>MPETPAPTADAPPAAAVAAPERPAPAVAPTAGGDPFSADEYRQFAREDGRAGRFIGWLLCALFVYTIIVASAAIWWTVQSV</sequence>
<gene>
    <name evidence="3" type="ORF">CA12_40410</name>
</gene>
<dbReference type="RefSeq" id="WP_145360896.1">
    <property type="nucleotide sequence ID" value="NZ_CP036265.1"/>
</dbReference>
<evidence type="ECO:0000256" key="2">
    <source>
        <dbReference type="SAM" id="Phobius"/>
    </source>
</evidence>
<name>A0A517PEW9_9PLAN</name>
<dbReference type="AlphaFoldDB" id="A0A517PEW9"/>
<feature type="compositionally biased region" description="Low complexity" evidence="1">
    <location>
        <begin position="1"/>
        <end position="31"/>
    </location>
</feature>
<accession>A0A517PEW9</accession>